<dbReference type="NCBIfam" id="TIGR03944">
    <property type="entry name" value="dehyd_SbnB_fam"/>
    <property type="match status" value="1"/>
</dbReference>
<keyword evidence="2" id="KW-1185">Reference proteome</keyword>
<dbReference type="EMBL" id="FMWG01000004">
    <property type="protein sequence ID" value="SCZ61141.1"/>
    <property type="molecule type" value="Genomic_DNA"/>
</dbReference>
<dbReference type="GO" id="GO:0019290">
    <property type="term" value="P:siderophore biosynthetic process"/>
    <property type="evidence" value="ECO:0007669"/>
    <property type="project" value="InterPro"/>
</dbReference>
<dbReference type="Gene3D" id="3.30.1780.10">
    <property type="entry name" value="ornithine cyclodeaminase, domain 1"/>
    <property type="match status" value="1"/>
</dbReference>
<dbReference type="PANTHER" id="PTHR13812">
    <property type="entry name" value="KETIMINE REDUCTASE MU-CRYSTALLIN"/>
    <property type="match status" value="1"/>
</dbReference>
<dbReference type="InterPro" id="IPR023401">
    <property type="entry name" value="ODC_N"/>
</dbReference>
<dbReference type="RefSeq" id="WP_198511984.1">
    <property type="nucleotide sequence ID" value="NZ_FMWG01000004.1"/>
</dbReference>
<gene>
    <name evidence="1" type="ORF">SAMN04488118_104204</name>
</gene>
<name>A0A1G5QIG2_9RHOB</name>
<dbReference type="PANTHER" id="PTHR13812:SF19">
    <property type="entry name" value="KETIMINE REDUCTASE MU-CRYSTALLIN"/>
    <property type="match status" value="1"/>
</dbReference>
<proteinExistence type="predicted"/>
<dbReference type="GO" id="GO:0005737">
    <property type="term" value="C:cytoplasm"/>
    <property type="evidence" value="ECO:0007669"/>
    <property type="project" value="TreeGrafter"/>
</dbReference>
<accession>A0A1G5QIG2</accession>
<protein>
    <submittedName>
        <fullName evidence="1">Ornithine cyclodeaminase</fullName>
    </submittedName>
</protein>
<reference evidence="1 2" key="1">
    <citation type="submission" date="2016-10" db="EMBL/GenBank/DDBJ databases">
        <authorList>
            <person name="de Groot N.N."/>
        </authorList>
    </citation>
    <scope>NUCLEOTIDE SEQUENCE [LARGE SCALE GENOMIC DNA]</scope>
    <source>
        <strain evidence="1 2">U95</strain>
    </source>
</reference>
<organism evidence="1 2">
    <name type="scientific">Epibacterium ulvae</name>
    <dbReference type="NCBI Taxonomy" id="1156985"/>
    <lineage>
        <taxon>Bacteria</taxon>
        <taxon>Pseudomonadati</taxon>
        <taxon>Pseudomonadota</taxon>
        <taxon>Alphaproteobacteria</taxon>
        <taxon>Rhodobacterales</taxon>
        <taxon>Roseobacteraceae</taxon>
        <taxon>Epibacterium</taxon>
    </lineage>
</organism>
<dbReference type="AlphaFoldDB" id="A0A1G5QIG2"/>
<sequence>MFDNSIDTPPFYVVSGGVIADILDRNTAGLIDTVAETYLAHEKGQTTNPDSYFLRFPEQDLRRIIALPAALHGDNGISGIKWIASYPSNLDKGLQRASAVLVLNDAETGYPIALLECGRISAVRTAASAVLGAYWLNGKSRKAKTLSIIGGGYIARNIAEVFKADGWSFDEVLVHDLDENSAQALSGFTSDKLGYASRQVDLNTALEADVVAFATNAGTPYVNPPNAFKSSQIVLNISLRDIAPELVLECDNYFDDVSHCLKANTSPHLAEQLAGHQDFVTGTIGQVIRGEVSVDVNRPKIYSPFGMGILDLALGQSLLQTALDEKTAIEVPGFLGDVTRW</sequence>
<dbReference type="InterPro" id="IPR003462">
    <property type="entry name" value="ODC_Mu_crystall"/>
</dbReference>
<dbReference type="InterPro" id="IPR023866">
    <property type="entry name" value="SbnB"/>
</dbReference>
<evidence type="ECO:0000313" key="1">
    <source>
        <dbReference type="EMBL" id="SCZ61141.1"/>
    </source>
</evidence>
<dbReference type="SUPFAM" id="SSF51735">
    <property type="entry name" value="NAD(P)-binding Rossmann-fold domains"/>
    <property type="match status" value="1"/>
</dbReference>
<dbReference type="Proteomes" id="UP000198767">
    <property type="component" value="Unassembled WGS sequence"/>
</dbReference>
<dbReference type="GO" id="GO:0016639">
    <property type="term" value="F:oxidoreductase activity, acting on the CH-NH2 group of donors, NAD or NADP as acceptor"/>
    <property type="evidence" value="ECO:0007669"/>
    <property type="project" value="InterPro"/>
</dbReference>
<dbReference type="Gene3D" id="3.40.50.720">
    <property type="entry name" value="NAD(P)-binding Rossmann-like Domain"/>
    <property type="match status" value="1"/>
</dbReference>
<dbReference type="Pfam" id="PF02423">
    <property type="entry name" value="OCD_Mu_crystall"/>
    <property type="match status" value="1"/>
</dbReference>
<evidence type="ECO:0000313" key="2">
    <source>
        <dbReference type="Proteomes" id="UP000198767"/>
    </source>
</evidence>
<dbReference type="InterPro" id="IPR036291">
    <property type="entry name" value="NAD(P)-bd_dom_sf"/>
</dbReference>
<dbReference type="STRING" id="1156985.SAMN04488118_104204"/>
<dbReference type="PIRSF" id="PIRSF001439">
    <property type="entry name" value="CryM"/>
    <property type="match status" value="1"/>
</dbReference>